<accession>A0ABX4YPN3</accession>
<comment type="caution">
    <text evidence="1">The sequence shown here is derived from an EMBL/GenBank/DDBJ whole genome shotgun (WGS) entry which is preliminary data.</text>
</comment>
<sequence>MKNCLDGIWVDRNLPIGLGGAFLPSSRKAGKGQFRDRSSLAGVNHEFDHSCAIDPDKRCDSAFWIALGKAEAVALPINYFHPITVAIQKNKKHGIEPGEFDVQLNVVV</sequence>
<evidence type="ECO:0000313" key="2">
    <source>
        <dbReference type="Proteomes" id="UP000237477"/>
    </source>
</evidence>
<dbReference type="EMBL" id="MLEC01000111">
    <property type="protein sequence ID" value="POC81758.1"/>
    <property type="molecule type" value="Genomic_DNA"/>
</dbReference>
<dbReference type="Proteomes" id="UP000237477">
    <property type="component" value="Unassembled WGS sequence"/>
</dbReference>
<name>A0ABX4YPN3_9PSED</name>
<keyword evidence="2" id="KW-1185">Reference proteome</keyword>
<proteinExistence type="predicted"/>
<evidence type="ECO:0000313" key="1">
    <source>
        <dbReference type="EMBL" id="POC81758.1"/>
    </source>
</evidence>
<reference evidence="1 2" key="1">
    <citation type="submission" date="2016-10" db="EMBL/GenBank/DDBJ databases">
        <title>Comparative genomics of Pseudomonas syringae.</title>
        <authorList>
            <person name="Hulin M.T."/>
        </authorList>
    </citation>
    <scope>NUCLEOTIDE SEQUENCE [LARGE SCALE GENOMIC DNA]</scope>
    <source>
        <strain evidence="2">R2-5255</strain>
    </source>
</reference>
<gene>
    <name evidence="1" type="ORF">BKM26_28340</name>
</gene>
<organism evidence="1 2">
    <name type="scientific">Pseudomonas avellanae pv. morsprunorum</name>
    <dbReference type="NCBI Taxonomy" id="3380385"/>
    <lineage>
        <taxon>Bacteria</taxon>
        <taxon>Pseudomonadati</taxon>
        <taxon>Pseudomonadota</taxon>
        <taxon>Gammaproteobacteria</taxon>
        <taxon>Pseudomonadales</taxon>
        <taxon>Pseudomonadaceae</taxon>
        <taxon>Pseudomonas</taxon>
    </lineage>
</organism>
<protein>
    <submittedName>
        <fullName evidence="1">Uncharacterized protein</fullName>
    </submittedName>
</protein>